<sequence length="98" mass="11232">MMLAPVPVYSFGPSTPSDGHLMDEEPPCRDGTCACCRVSGNERRLFVCRDCFTAGRHKLPGVFECRFCSETCWQMSMMKTHRFLHQKLSEEQMDAIQH</sequence>
<evidence type="ECO:0000259" key="1">
    <source>
        <dbReference type="PROSITE" id="PS00028"/>
    </source>
</evidence>
<reference evidence="3" key="1">
    <citation type="submission" date="2024-02" db="UniProtKB">
        <authorList>
            <consortium name="WormBaseParasite"/>
        </authorList>
    </citation>
    <scope>IDENTIFICATION</scope>
</reference>
<name>A0AAF3EU40_9BILA</name>
<feature type="domain" description="C2H2-type" evidence="1">
    <location>
        <begin position="65"/>
        <end position="85"/>
    </location>
</feature>
<organism evidence="2 3">
    <name type="scientific">Mesorhabditis belari</name>
    <dbReference type="NCBI Taxonomy" id="2138241"/>
    <lineage>
        <taxon>Eukaryota</taxon>
        <taxon>Metazoa</taxon>
        <taxon>Ecdysozoa</taxon>
        <taxon>Nematoda</taxon>
        <taxon>Chromadorea</taxon>
        <taxon>Rhabditida</taxon>
        <taxon>Rhabditina</taxon>
        <taxon>Rhabditomorpha</taxon>
        <taxon>Rhabditoidea</taxon>
        <taxon>Rhabditidae</taxon>
        <taxon>Mesorhabditinae</taxon>
        <taxon>Mesorhabditis</taxon>
    </lineage>
</organism>
<keyword evidence="2" id="KW-1185">Reference proteome</keyword>
<dbReference type="InterPro" id="IPR013087">
    <property type="entry name" value="Znf_C2H2_type"/>
</dbReference>
<accession>A0AAF3EU40</accession>
<dbReference type="PROSITE" id="PS00028">
    <property type="entry name" value="ZINC_FINGER_C2H2_1"/>
    <property type="match status" value="1"/>
</dbReference>
<protein>
    <submittedName>
        <fullName evidence="3">C2H2-type domain-containing protein</fullName>
    </submittedName>
</protein>
<dbReference type="Proteomes" id="UP000887575">
    <property type="component" value="Unassembled WGS sequence"/>
</dbReference>
<dbReference type="AlphaFoldDB" id="A0AAF3EU40"/>
<evidence type="ECO:0000313" key="2">
    <source>
        <dbReference type="Proteomes" id="UP000887575"/>
    </source>
</evidence>
<evidence type="ECO:0000313" key="3">
    <source>
        <dbReference type="WBParaSite" id="MBELARI_LOCUS17685"/>
    </source>
</evidence>
<dbReference type="WBParaSite" id="MBELARI_LOCUS17685">
    <property type="protein sequence ID" value="MBELARI_LOCUS17685"/>
    <property type="gene ID" value="MBELARI_LOCUS17685"/>
</dbReference>
<proteinExistence type="predicted"/>